<evidence type="ECO:0000256" key="9">
    <source>
        <dbReference type="ARBA" id="ARBA00022840"/>
    </source>
</evidence>
<dbReference type="InterPro" id="IPR027417">
    <property type="entry name" value="P-loop_NTPase"/>
</dbReference>
<keyword evidence="8" id="KW-0862">Zinc</keyword>
<organism evidence="12 13">
    <name type="scientific">Trichomonas vaginalis (strain ATCC PRA-98 / G3)</name>
    <dbReference type="NCBI Taxonomy" id="412133"/>
    <lineage>
        <taxon>Eukaryota</taxon>
        <taxon>Metamonada</taxon>
        <taxon>Parabasalia</taxon>
        <taxon>Trichomonadida</taxon>
        <taxon>Trichomonadidae</taxon>
        <taxon>Trichomonas</taxon>
    </lineage>
</organism>
<dbReference type="GO" id="GO:0004797">
    <property type="term" value="F:thymidine kinase activity"/>
    <property type="evidence" value="ECO:0000318"/>
    <property type="project" value="GO_Central"/>
</dbReference>
<accession>A2F0T1</accession>
<dbReference type="EC" id="2.7.1.21" evidence="2"/>
<evidence type="ECO:0000313" key="13">
    <source>
        <dbReference type="Proteomes" id="UP000001542"/>
    </source>
</evidence>
<dbReference type="SMR" id="A2F0T1"/>
<dbReference type="PANTHER" id="PTHR11441:SF0">
    <property type="entry name" value="THYMIDINE KINASE, CYTOSOLIC"/>
    <property type="match status" value="1"/>
</dbReference>
<dbReference type="Proteomes" id="UP000001542">
    <property type="component" value="Unassembled WGS sequence"/>
</dbReference>
<keyword evidence="6" id="KW-0547">Nucleotide-binding</keyword>
<dbReference type="Gene3D" id="3.40.50.300">
    <property type="entry name" value="P-loop containing nucleotide triphosphate hydrolases"/>
    <property type="match status" value="2"/>
</dbReference>
<keyword evidence="7 12" id="KW-0418">Kinase</keyword>
<keyword evidence="3" id="KW-0237">DNA synthesis</keyword>
<dbReference type="InParanoid" id="A2F0T1"/>
<dbReference type="KEGG" id="tva:4759302"/>
<dbReference type="VEuPathDB" id="TrichDB:TVAGG3_0592760"/>
<sequence length="346" mass="38628">MFAVGRIELIFGPMFAGKTTEMLRRISRCEMAHKRCRVYKYSFDQRYSADKVSTHDYFMHDAISCTTLMPHFMEAMSYDVIGIDEGQFFPDIVVFADQLANAGKIVFISALDGDYLRKPFGKVGELISKCESVIKLTAICRVTGEEAAFTERTVKSDQLELIGGAESYTSSSRTAWKKFNTSGCINLTIGPVKSGKTTELTRLLVRHKIAGKKVIMLVNHEVDTTKVPVEVRVINALPDLASMQEYDVIGVDDGHLYEGIAEWADDFADHNKKVMVAAADGDEFRNPYSHILKLFSFAESVRKIDSICMVTGNPAPFTARIDGKLVPISRLGIMSQNSINSYTRQQ</sequence>
<dbReference type="AlphaFoldDB" id="A2F0T1"/>
<dbReference type="GO" id="GO:0071897">
    <property type="term" value="P:DNA biosynthetic process"/>
    <property type="evidence" value="ECO:0007669"/>
    <property type="project" value="UniProtKB-KW"/>
</dbReference>
<evidence type="ECO:0000256" key="11">
    <source>
        <dbReference type="RuleBase" id="RU004165"/>
    </source>
</evidence>
<evidence type="ECO:0000256" key="2">
    <source>
        <dbReference type="ARBA" id="ARBA00012118"/>
    </source>
</evidence>
<name>A2F0T1_TRIV3</name>
<dbReference type="RefSeq" id="XP_001314157.1">
    <property type="nucleotide sequence ID" value="XM_001314145.1"/>
</dbReference>
<protein>
    <recommendedName>
        <fullName evidence="2">thymidine kinase</fullName>
        <ecNumber evidence="2">2.7.1.21</ecNumber>
    </recommendedName>
</protein>
<comment type="similarity">
    <text evidence="1 11">Belongs to the thymidine kinase family.</text>
</comment>
<keyword evidence="4" id="KW-0808">Transferase</keyword>
<dbReference type="GO" id="GO:0046872">
    <property type="term" value="F:metal ion binding"/>
    <property type="evidence" value="ECO:0007669"/>
    <property type="project" value="UniProtKB-KW"/>
</dbReference>
<evidence type="ECO:0000256" key="4">
    <source>
        <dbReference type="ARBA" id="ARBA00022679"/>
    </source>
</evidence>
<reference evidence="12" key="2">
    <citation type="journal article" date="2007" name="Science">
        <title>Draft genome sequence of the sexually transmitted pathogen Trichomonas vaginalis.</title>
        <authorList>
            <person name="Carlton J.M."/>
            <person name="Hirt R.P."/>
            <person name="Silva J.C."/>
            <person name="Delcher A.L."/>
            <person name="Schatz M."/>
            <person name="Zhao Q."/>
            <person name="Wortman J.R."/>
            <person name="Bidwell S.L."/>
            <person name="Alsmark U.C.M."/>
            <person name="Besteiro S."/>
            <person name="Sicheritz-Ponten T."/>
            <person name="Noel C.J."/>
            <person name="Dacks J.B."/>
            <person name="Foster P.G."/>
            <person name="Simillion C."/>
            <person name="Van de Peer Y."/>
            <person name="Miranda-Saavedra D."/>
            <person name="Barton G.J."/>
            <person name="Westrop G.D."/>
            <person name="Mueller S."/>
            <person name="Dessi D."/>
            <person name="Fiori P.L."/>
            <person name="Ren Q."/>
            <person name="Paulsen I."/>
            <person name="Zhang H."/>
            <person name="Bastida-Corcuera F.D."/>
            <person name="Simoes-Barbosa A."/>
            <person name="Brown M.T."/>
            <person name="Hayes R.D."/>
            <person name="Mukherjee M."/>
            <person name="Okumura C.Y."/>
            <person name="Schneider R."/>
            <person name="Smith A.J."/>
            <person name="Vanacova S."/>
            <person name="Villalvazo M."/>
            <person name="Haas B.J."/>
            <person name="Pertea M."/>
            <person name="Feldblyum T.V."/>
            <person name="Utterback T.R."/>
            <person name="Shu C.L."/>
            <person name="Osoegawa K."/>
            <person name="de Jong P.J."/>
            <person name="Hrdy I."/>
            <person name="Horvathova L."/>
            <person name="Zubacova Z."/>
            <person name="Dolezal P."/>
            <person name="Malik S.B."/>
            <person name="Logsdon J.M. Jr."/>
            <person name="Henze K."/>
            <person name="Gupta A."/>
            <person name="Wang C.C."/>
            <person name="Dunne R.L."/>
            <person name="Upcroft J.A."/>
            <person name="Upcroft P."/>
            <person name="White O."/>
            <person name="Salzberg S.L."/>
            <person name="Tang P."/>
            <person name="Chiu C.-H."/>
            <person name="Lee Y.-S."/>
            <person name="Embley T.M."/>
            <person name="Coombs G.H."/>
            <person name="Mottram J.C."/>
            <person name="Tachezy J."/>
            <person name="Fraser-Liggett C.M."/>
            <person name="Johnson P.J."/>
        </authorList>
    </citation>
    <scope>NUCLEOTIDE SEQUENCE [LARGE SCALE GENOMIC DNA]</scope>
    <source>
        <strain evidence="12">G3</strain>
    </source>
</reference>
<dbReference type="PANTHER" id="PTHR11441">
    <property type="entry name" value="THYMIDINE KINASE"/>
    <property type="match status" value="1"/>
</dbReference>
<reference evidence="12" key="1">
    <citation type="submission" date="2006-10" db="EMBL/GenBank/DDBJ databases">
        <authorList>
            <person name="Amadeo P."/>
            <person name="Zhao Q."/>
            <person name="Wortman J."/>
            <person name="Fraser-Liggett C."/>
            <person name="Carlton J."/>
        </authorList>
    </citation>
    <scope>NUCLEOTIDE SEQUENCE</scope>
    <source>
        <strain evidence="12">G3</strain>
    </source>
</reference>
<dbReference type="GO" id="GO:0046104">
    <property type="term" value="P:thymidine metabolic process"/>
    <property type="evidence" value="ECO:0000318"/>
    <property type="project" value="GO_Central"/>
</dbReference>
<dbReference type="STRING" id="5722.A2F0T1"/>
<evidence type="ECO:0000256" key="1">
    <source>
        <dbReference type="ARBA" id="ARBA00007587"/>
    </source>
</evidence>
<dbReference type="OrthoDB" id="439028at2759"/>
<dbReference type="GO" id="GO:0005524">
    <property type="term" value="F:ATP binding"/>
    <property type="evidence" value="ECO:0007669"/>
    <property type="project" value="UniProtKB-KW"/>
</dbReference>
<dbReference type="VEuPathDB" id="TrichDB:TVAG_344830"/>
<dbReference type="SUPFAM" id="SSF57716">
    <property type="entry name" value="Glucocorticoid receptor-like (DNA-binding domain)"/>
    <property type="match status" value="1"/>
</dbReference>
<dbReference type="FunFam" id="3.40.50.300:FF:000948">
    <property type="entry name" value="Thymidine kinase"/>
    <property type="match status" value="1"/>
</dbReference>
<evidence type="ECO:0000256" key="5">
    <source>
        <dbReference type="ARBA" id="ARBA00022723"/>
    </source>
</evidence>
<dbReference type="InterPro" id="IPR001267">
    <property type="entry name" value="Thymidine_kinase"/>
</dbReference>
<dbReference type="SUPFAM" id="SSF52540">
    <property type="entry name" value="P-loop containing nucleoside triphosphate hydrolases"/>
    <property type="match status" value="2"/>
</dbReference>
<keyword evidence="5" id="KW-0479">Metal-binding</keyword>
<evidence type="ECO:0000256" key="6">
    <source>
        <dbReference type="ARBA" id="ARBA00022741"/>
    </source>
</evidence>
<keyword evidence="9" id="KW-0067">ATP-binding</keyword>
<gene>
    <name evidence="12" type="ORF">TVAG_344830</name>
</gene>
<dbReference type="Gene3D" id="3.30.60.20">
    <property type="match status" value="1"/>
</dbReference>
<evidence type="ECO:0000256" key="7">
    <source>
        <dbReference type="ARBA" id="ARBA00022777"/>
    </source>
</evidence>
<dbReference type="eggNOG" id="KOG3125">
    <property type="taxonomic scope" value="Eukaryota"/>
</dbReference>
<dbReference type="Pfam" id="PF00265">
    <property type="entry name" value="TK"/>
    <property type="match status" value="2"/>
</dbReference>
<evidence type="ECO:0000313" key="12">
    <source>
        <dbReference type="EMBL" id="EAY01466.1"/>
    </source>
</evidence>
<dbReference type="EMBL" id="DS113566">
    <property type="protein sequence ID" value="EAY01466.1"/>
    <property type="molecule type" value="Genomic_DNA"/>
</dbReference>
<evidence type="ECO:0000256" key="8">
    <source>
        <dbReference type="ARBA" id="ARBA00022833"/>
    </source>
</evidence>
<evidence type="ECO:0000256" key="10">
    <source>
        <dbReference type="ARBA" id="ARBA00048254"/>
    </source>
</evidence>
<proteinExistence type="inferred from homology"/>
<comment type="catalytic activity">
    <reaction evidence="10">
        <text>thymidine + ATP = dTMP + ADP + H(+)</text>
        <dbReference type="Rhea" id="RHEA:19129"/>
        <dbReference type="ChEBI" id="CHEBI:15378"/>
        <dbReference type="ChEBI" id="CHEBI:17748"/>
        <dbReference type="ChEBI" id="CHEBI:30616"/>
        <dbReference type="ChEBI" id="CHEBI:63528"/>
        <dbReference type="ChEBI" id="CHEBI:456216"/>
        <dbReference type="EC" id="2.7.1.21"/>
    </reaction>
</comment>
<keyword evidence="13" id="KW-1185">Reference proteome</keyword>
<evidence type="ECO:0000256" key="3">
    <source>
        <dbReference type="ARBA" id="ARBA00022634"/>
    </source>
</evidence>